<keyword evidence="5" id="KW-1185">Reference proteome</keyword>
<dbReference type="InterPro" id="IPR041698">
    <property type="entry name" value="Methyltransf_25"/>
</dbReference>
<dbReference type="GO" id="GO:0032259">
    <property type="term" value="P:methylation"/>
    <property type="evidence" value="ECO:0007669"/>
    <property type="project" value="UniProtKB-KW"/>
</dbReference>
<keyword evidence="1 4" id="KW-0489">Methyltransferase</keyword>
<protein>
    <submittedName>
        <fullName evidence="4">Class I SAM-dependent methyltransferase</fullName>
    </submittedName>
</protein>
<organism evidence="4 5">
    <name type="scientific">Hydrogenophaga aromaticivorans</name>
    <dbReference type="NCBI Taxonomy" id="2610898"/>
    <lineage>
        <taxon>Bacteria</taxon>
        <taxon>Pseudomonadati</taxon>
        <taxon>Pseudomonadota</taxon>
        <taxon>Betaproteobacteria</taxon>
        <taxon>Burkholderiales</taxon>
        <taxon>Comamonadaceae</taxon>
        <taxon>Hydrogenophaga</taxon>
    </lineage>
</organism>
<sequence>MPDRGFALEQYRLRAGVYDHELAMFEPLRREAVASLRLSPGATVLDVGCGTGLSFPLLAEAVGPSGRIVGIEQCPEMLVKARERLASVGPCEVSLINAPVESARWAGQADAVLFHFTHDVLRRPEAIANVLKHLKPGARVVATGLQWADPWAWPVNLFVWGAALRSVSTLDGLVQPWSDLAAHVPGLDVRSTWMGGIYIASGTWPGHQASPHHA</sequence>
<accession>A0A7Y8GWC9</accession>
<comment type="caution">
    <text evidence="4">The sequence shown here is derived from an EMBL/GenBank/DDBJ whole genome shotgun (WGS) entry which is preliminary data.</text>
</comment>
<evidence type="ECO:0000313" key="4">
    <source>
        <dbReference type="EMBL" id="NWF45213.1"/>
    </source>
</evidence>
<evidence type="ECO:0000256" key="1">
    <source>
        <dbReference type="ARBA" id="ARBA00022603"/>
    </source>
</evidence>
<keyword evidence="2 4" id="KW-0808">Transferase</keyword>
<feature type="domain" description="Methyltransferase" evidence="3">
    <location>
        <begin position="44"/>
        <end position="137"/>
    </location>
</feature>
<dbReference type="Pfam" id="PF13649">
    <property type="entry name" value="Methyltransf_25"/>
    <property type="match status" value="1"/>
</dbReference>
<dbReference type="Proteomes" id="UP000545507">
    <property type="component" value="Unassembled WGS sequence"/>
</dbReference>
<dbReference type="Gene3D" id="3.40.50.150">
    <property type="entry name" value="Vaccinia Virus protein VP39"/>
    <property type="match status" value="1"/>
</dbReference>
<dbReference type="EMBL" id="VYGV01000006">
    <property type="protein sequence ID" value="NWF45213.1"/>
    <property type="molecule type" value="Genomic_DNA"/>
</dbReference>
<evidence type="ECO:0000259" key="3">
    <source>
        <dbReference type="Pfam" id="PF13649"/>
    </source>
</evidence>
<dbReference type="InterPro" id="IPR029063">
    <property type="entry name" value="SAM-dependent_MTases_sf"/>
</dbReference>
<dbReference type="PANTHER" id="PTHR43861:SF1">
    <property type="entry name" value="TRANS-ACONITATE 2-METHYLTRANSFERASE"/>
    <property type="match status" value="1"/>
</dbReference>
<dbReference type="PANTHER" id="PTHR43861">
    <property type="entry name" value="TRANS-ACONITATE 2-METHYLTRANSFERASE-RELATED"/>
    <property type="match status" value="1"/>
</dbReference>
<dbReference type="GO" id="GO:0008168">
    <property type="term" value="F:methyltransferase activity"/>
    <property type="evidence" value="ECO:0007669"/>
    <property type="project" value="UniProtKB-KW"/>
</dbReference>
<evidence type="ECO:0000313" key="5">
    <source>
        <dbReference type="Proteomes" id="UP000545507"/>
    </source>
</evidence>
<proteinExistence type="predicted"/>
<name>A0A7Y8GWC9_9BURK</name>
<dbReference type="CDD" id="cd02440">
    <property type="entry name" value="AdoMet_MTases"/>
    <property type="match status" value="1"/>
</dbReference>
<evidence type="ECO:0000256" key="2">
    <source>
        <dbReference type="ARBA" id="ARBA00022679"/>
    </source>
</evidence>
<gene>
    <name evidence="4" type="ORF">F3K02_08095</name>
</gene>
<reference evidence="4 5" key="1">
    <citation type="submission" date="2019-09" db="EMBL/GenBank/DDBJ databases">
        <title>Hydrogenophaga aromatica sp. nov., isolated from a para-xylene-degrading enrichment culture.</title>
        <authorList>
            <person name="Tancsics A."/>
            <person name="Banerjee S."/>
        </authorList>
    </citation>
    <scope>NUCLEOTIDE SEQUENCE [LARGE SCALE GENOMIC DNA]</scope>
    <source>
        <strain evidence="4 5">D2P1</strain>
    </source>
</reference>
<dbReference type="AlphaFoldDB" id="A0A7Y8GWC9"/>
<dbReference type="SUPFAM" id="SSF53335">
    <property type="entry name" value="S-adenosyl-L-methionine-dependent methyltransferases"/>
    <property type="match status" value="1"/>
</dbReference>